<name>I3DCL8_9PAST</name>
<dbReference type="Pfam" id="PF13020">
    <property type="entry name" value="NOV_C"/>
    <property type="match status" value="1"/>
</dbReference>
<organism evidence="2 3">
    <name type="scientific">Pasteurella bettyae CCUG 2042</name>
    <dbReference type="NCBI Taxonomy" id="1095749"/>
    <lineage>
        <taxon>Bacteria</taxon>
        <taxon>Pseudomonadati</taxon>
        <taxon>Pseudomonadota</taxon>
        <taxon>Gammaproteobacteria</taxon>
        <taxon>Pasteurellales</taxon>
        <taxon>Pasteurellaceae</taxon>
        <taxon>Pasteurella</taxon>
    </lineage>
</organism>
<dbReference type="AlphaFoldDB" id="I3DCL8"/>
<dbReference type="Proteomes" id="UP000006457">
    <property type="component" value="Unassembled WGS sequence"/>
</dbReference>
<keyword evidence="3" id="KW-1185">Reference proteome</keyword>
<dbReference type="InterPro" id="IPR024975">
    <property type="entry name" value="NOV_C"/>
</dbReference>
<feature type="domain" description="Protein NO VEIN C-terminal" evidence="1">
    <location>
        <begin position="37"/>
        <end position="124"/>
    </location>
</feature>
<dbReference type="eggNOG" id="ENOG502Z9UM">
    <property type="taxonomic scope" value="Bacteria"/>
</dbReference>
<reference evidence="2 3" key="1">
    <citation type="submission" date="2012-03" db="EMBL/GenBank/DDBJ databases">
        <authorList>
            <person name="Harkins D.M."/>
            <person name="Madupu R."/>
            <person name="Durkin A.S."/>
            <person name="Torralba M."/>
            <person name="Methe B."/>
            <person name="Sutton G.G."/>
            <person name="Nelson K.E."/>
        </authorList>
    </citation>
    <scope>NUCLEOTIDE SEQUENCE [LARGE SCALE GENOMIC DNA]</scope>
    <source>
        <strain evidence="2 3">CCUG 2042</strain>
    </source>
</reference>
<gene>
    <name evidence="2" type="ORF">HMPREF1052_0978</name>
</gene>
<sequence length="166" mass="19360">MILQNEFNVKNLIQSSLISPITQSRFKSMQETGMEAELFFMKTYQKIDIFSTGHLEDARLYGDGYDFQITTSDNTYVVEVKGIRQKQGKIRLTEKEYLKAEAYKNDYILAVILNLCDIPKVKIIENPIKNLSFKEKIIKSKLTKEYHLETDILIWLAKSADKFSKF</sequence>
<comment type="caution">
    <text evidence="2">The sequence shown here is derived from an EMBL/GenBank/DDBJ whole genome shotgun (WGS) entry which is preliminary data.</text>
</comment>
<dbReference type="PATRIC" id="fig|1095749.3.peg.1177"/>
<evidence type="ECO:0000313" key="2">
    <source>
        <dbReference type="EMBL" id="EIJ69461.1"/>
    </source>
</evidence>
<protein>
    <recommendedName>
        <fullName evidence="1">Protein NO VEIN C-terminal domain-containing protein</fullName>
    </recommendedName>
</protein>
<accession>I3DCL8</accession>
<dbReference type="EMBL" id="AJSX01000030">
    <property type="protein sequence ID" value="EIJ69461.1"/>
    <property type="molecule type" value="Genomic_DNA"/>
</dbReference>
<proteinExistence type="predicted"/>
<evidence type="ECO:0000313" key="3">
    <source>
        <dbReference type="Proteomes" id="UP000006457"/>
    </source>
</evidence>
<evidence type="ECO:0000259" key="1">
    <source>
        <dbReference type="Pfam" id="PF13020"/>
    </source>
</evidence>